<dbReference type="InterPro" id="IPR016162">
    <property type="entry name" value="Ald_DH_N"/>
</dbReference>
<comment type="similarity">
    <text evidence="1">Belongs to the aldehyde dehydrogenase family.</text>
</comment>
<evidence type="ECO:0000259" key="3">
    <source>
        <dbReference type="Pfam" id="PF00171"/>
    </source>
</evidence>
<dbReference type="RefSeq" id="WP_198570203.1">
    <property type="nucleotide sequence ID" value="NZ_CP066167.1"/>
</dbReference>
<dbReference type="Gene3D" id="3.40.605.10">
    <property type="entry name" value="Aldehyde Dehydrogenase, Chain A, domain 1"/>
    <property type="match status" value="1"/>
</dbReference>
<dbReference type="PANTHER" id="PTHR42804:SF1">
    <property type="entry name" value="ALDEHYDE DEHYDROGENASE-RELATED"/>
    <property type="match status" value="1"/>
</dbReference>
<dbReference type="FunFam" id="3.40.605.10:FF:000007">
    <property type="entry name" value="NAD/NADP-dependent betaine aldehyde dehydrogenase"/>
    <property type="match status" value="1"/>
</dbReference>
<gene>
    <name evidence="4" type="ORF">I6N98_02250</name>
</gene>
<dbReference type="Proteomes" id="UP000596063">
    <property type="component" value="Chromosome"/>
</dbReference>
<dbReference type="SUPFAM" id="SSF53720">
    <property type="entry name" value="ALDH-like"/>
    <property type="match status" value="1"/>
</dbReference>
<protein>
    <submittedName>
        <fullName evidence="4">Aldehyde dehydrogenase</fullName>
    </submittedName>
</protein>
<dbReference type="Gene3D" id="3.40.309.10">
    <property type="entry name" value="Aldehyde Dehydrogenase, Chain A, domain 2"/>
    <property type="match status" value="1"/>
</dbReference>
<reference evidence="4 5" key="1">
    <citation type="submission" date="2020-12" db="EMBL/GenBank/DDBJ databases">
        <authorList>
            <person name="Shan Y."/>
        </authorList>
    </citation>
    <scope>NUCLEOTIDE SEQUENCE [LARGE SCALE GENOMIC DNA]</scope>
    <source>
        <strain evidence="5">csc3.9</strain>
    </source>
</reference>
<accession>A0A7T4UQZ5</accession>
<organism evidence="4 5">
    <name type="scientific">Spongiibacter nanhainus</name>
    <dbReference type="NCBI Taxonomy" id="2794344"/>
    <lineage>
        <taxon>Bacteria</taxon>
        <taxon>Pseudomonadati</taxon>
        <taxon>Pseudomonadota</taxon>
        <taxon>Gammaproteobacteria</taxon>
        <taxon>Cellvibrionales</taxon>
        <taxon>Spongiibacteraceae</taxon>
        <taxon>Spongiibacter</taxon>
    </lineage>
</organism>
<dbReference type="KEGG" id="snan:I6N98_02250"/>
<keyword evidence="2" id="KW-0560">Oxidoreductase</keyword>
<evidence type="ECO:0000313" key="5">
    <source>
        <dbReference type="Proteomes" id="UP000596063"/>
    </source>
</evidence>
<proteinExistence type="inferred from homology"/>
<dbReference type="InterPro" id="IPR016163">
    <property type="entry name" value="Ald_DH_C"/>
</dbReference>
<feature type="domain" description="Aldehyde dehydrogenase" evidence="3">
    <location>
        <begin position="25"/>
        <end position="486"/>
    </location>
</feature>
<dbReference type="AlphaFoldDB" id="A0A7T4UQZ5"/>
<dbReference type="InterPro" id="IPR016161">
    <property type="entry name" value="Ald_DH/histidinol_DH"/>
</dbReference>
<evidence type="ECO:0000313" key="4">
    <source>
        <dbReference type="EMBL" id="QQD18713.1"/>
    </source>
</evidence>
<dbReference type="Pfam" id="PF00171">
    <property type="entry name" value="Aldedh"/>
    <property type="match status" value="1"/>
</dbReference>
<evidence type="ECO:0000256" key="2">
    <source>
        <dbReference type="ARBA" id="ARBA00023002"/>
    </source>
</evidence>
<dbReference type="PANTHER" id="PTHR42804">
    <property type="entry name" value="ALDEHYDE DEHYDROGENASE"/>
    <property type="match status" value="1"/>
</dbReference>
<evidence type="ECO:0000256" key="1">
    <source>
        <dbReference type="ARBA" id="ARBA00009986"/>
    </source>
</evidence>
<dbReference type="EMBL" id="CP066167">
    <property type="protein sequence ID" value="QQD18713.1"/>
    <property type="molecule type" value="Genomic_DNA"/>
</dbReference>
<dbReference type="InterPro" id="IPR015590">
    <property type="entry name" value="Aldehyde_DH_dom"/>
</dbReference>
<keyword evidence="5" id="KW-1185">Reference proteome</keyword>
<dbReference type="FunFam" id="3.40.309.10:FF:000012">
    <property type="entry name" value="Betaine aldehyde dehydrogenase"/>
    <property type="match status" value="1"/>
</dbReference>
<dbReference type="GO" id="GO:0016620">
    <property type="term" value="F:oxidoreductase activity, acting on the aldehyde or oxo group of donors, NAD or NADP as acceptor"/>
    <property type="evidence" value="ECO:0007669"/>
    <property type="project" value="InterPro"/>
</dbReference>
<sequence>MVSIAEPPCYNHIINGQDTPPKENAYIDVICPATGKIIALTADGDARDVDLAVEAASTAFKNKDWRFMAPEQRSKLLYQLGNTVLANAQELAQLEVEASGGTIKRVMGLDMLAIADLFFTLAESIKDYPFIENLAPKLLPEQVNTMVVREAVGVCGVITAWNFPLLLLAWKIAPALAAGNTVVVKASELTPTSTYRVIELFNTLLPPGVLNLVSGTGVKVGDALVRHPKVNKISFTGSTRTGKQIQTAAAETLKRVTLELGGKGAAIVMPDANLELVAHGALFGIMMNAGQACESASRLIVHEDIHDELVAKMTEAAEKIAVGNPFDPNTGMGPIISEQQFNKIIAYIDSAREQGAKIVCGGERRHVAGCENGYFVAPTIITECRNDMTHACEEIFGPVLSVLKYRDIDAAIDTANDSVYGLSAGIWTEDVVEAQAIARRLEAGSVWINDWHMMRTDAPFGGMKQSGYGREMSELSLHSYTEIKAISTAFERDPRKKSTYQLVHSF</sequence>
<name>A0A7T4UQZ5_9GAMM</name>